<evidence type="ECO:0000259" key="3">
    <source>
        <dbReference type="PROSITE" id="PS50958"/>
    </source>
</evidence>
<evidence type="ECO:0000313" key="4">
    <source>
        <dbReference type="EMBL" id="KAK0069499.1"/>
    </source>
</evidence>
<keyword evidence="1" id="KW-1015">Disulfide bond</keyword>
<dbReference type="InterPro" id="IPR036024">
    <property type="entry name" value="Somatomedin_B-like_dom_sf"/>
</dbReference>
<dbReference type="EMBL" id="JASAOG010000002">
    <property type="protein sequence ID" value="KAK0069499.1"/>
    <property type="molecule type" value="Genomic_DNA"/>
</dbReference>
<dbReference type="Proteomes" id="UP001233172">
    <property type="component" value="Unassembled WGS sequence"/>
</dbReference>
<keyword evidence="5" id="KW-1185">Reference proteome</keyword>
<dbReference type="Gene3D" id="4.10.410.20">
    <property type="match status" value="1"/>
</dbReference>
<dbReference type="Pfam" id="PF01033">
    <property type="entry name" value="Somatomedin_B"/>
    <property type="match status" value="1"/>
</dbReference>
<evidence type="ECO:0000313" key="5">
    <source>
        <dbReference type="Proteomes" id="UP001233172"/>
    </source>
</evidence>
<reference evidence="4" key="2">
    <citation type="submission" date="2023-04" db="EMBL/GenBank/DDBJ databases">
        <authorList>
            <person name="Bu L."/>
            <person name="Lu L."/>
            <person name="Laidemitt M.R."/>
            <person name="Zhang S.M."/>
            <person name="Mutuku M."/>
            <person name="Mkoji G."/>
            <person name="Steinauer M."/>
            <person name="Loker E.S."/>
        </authorList>
    </citation>
    <scope>NUCLEOTIDE SEQUENCE</scope>
    <source>
        <strain evidence="4">KasaAsao</strain>
        <tissue evidence="4">Whole Snail</tissue>
    </source>
</reference>
<evidence type="ECO:0000256" key="1">
    <source>
        <dbReference type="ARBA" id="ARBA00023157"/>
    </source>
</evidence>
<keyword evidence="2" id="KW-0732">Signal</keyword>
<dbReference type="PROSITE" id="PS00524">
    <property type="entry name" value="SMB_1"/>
    <property type="match status" value="1"/>
</dbReference>
<sequence>MVCLNLLFSFLNLGHLIRVTASNRTQLALLSSTNSTLVQEDTCEGRCGRQMRSRCSCDEMCFEDSSCCLDFLSKCEEMKKRSTKLSRTYVFPKFMCTETRIVIISSCISNIKLNDTRGLPSLEATENKETLFERTDNSNFFPVADLATGRTLLNWDIFTCFSHHYSKPIILEAYVTHLLNLSTFSITPLSQAPRSHPQLLPLPYTSSLTPSAYTSSSHFLPHTFSSYIFLTLTPSHLQLIPLPHTYSLTPSAHTSSSHLLPHTFSLYLFLTRPPSHLQLILPHTSSLTPSAHTSSHFLPQTFSSYLFCTLPPSHLQLIPLPHTSSLTPSAHTSSLHFLPHTFSSYLFLTRPPSHLQLILPHTSSLKPSAHTSSSHVLPQTFSSYLFLTLPPSHLQLIPLPHTSSLTPSAHTSSAHFLPHTFSSYLFCTLPPSHLQLIPLPHTSSFTP</sequence>
<evidence type="ECO:0000256" key="2">
    <source>
        <dbReference type="SAM" id="SignalP"/>
    </source>
</evidence>
<comment type="caution">
    <text evidence="4">The sequence shown here is derived from an EMBL/GenBank/DDBJ whole genome shotgun (WGS) entry which is preliminary data.</text>
</comment>
<dbReference type="InterPro" id="IPR001212">
    <property type="entry name" value="Somatomedin_B_dom"/>
</dbReference>
<dbReference type="PROSITE" id="PS50958">
    <property type="entry name" value="SMB_2"/>
    <property type="match status" value="1"/>
</dbReference>
<feature type="domain" description="SMB" evidence="3">
    <location>
        <begin position="39"/>
        <end position="79"/>
    </location>
</feature>
<accession>A0AAD8FNS7</accession>
<name>A0AAD8FNS7_BIOPF</name>
<organism evidence="4 5">
    <name type="scientific">Biomphalaria pfeifferi</name>
    <name type="common">Bloodfluke planorb</name>
    <name type="synonym">Freshwater snail</name>
    <dbReference type="NCBI Taxonomy" id="112525"/>
    <lineage>
        <taxon>Eukaryota</taxon>
        <taxon>Metazoa</taxon>
        <taxon>Spiralia</taxon>
        <taxon>Lophotrochozoa</taxon>
        <taxon>Mollusca</taxon>
        <taxon>Gastropoda</taxon>
        <taxon>Heterobranchia</taxon>
        <taxon>Euthyneura</taxon>
        <taxon>Panpulmonata</taxon>
        <taxon>Hygrophila</taxon>
        <taxon>Lymnaeoidea</taxon>
        <taxon>Planorbidae</taxon>
        <taxon>Biomphalaria</taxon>
    </lineage>
</organism>
<dbReference type="SMART" id="SM00201">
    <property type="entry name" value="SO"/>
    <property type="match status" value="1"/>
</dbReference>
<protein>
    <recommendedName>
        <fullName evidence="3">SMB domain-containing protein</fullName>
    </recommendedName>
</protein>
<dbReference type="AlphaFoldDB" id="A0AAD8FNS7"/>
<feature type="chain" id="PRO_5042208495" description="SMB domain-containing protein" evidence="2">
    <location>
        <begin position="23"/>
        <end position="447"/>
    </location>
</feature>
<proteinExistence type="predicted"/>
<gene>
    <name evidence="4" type="ORF">Bpfe_000676</name>
</gene>
<reference evidence="4" key="1">
    <citation type="journal article" date="2023" name="PLoS Negl. Trop. Dis.">
        <title>A genome sequence for Biomphalaria pfeifferi, the major vector snail for the human-infecting parasite Schistosoma mansoni.</title>
        <authorList>
            <person name="Bu L."/>
            <person name="Lu L."/>
            <person name="Laidemitt M.R."/>
            <person name="Zhang S.M."/>
            <person name="Mutuku M."/>
            <person name="Mkoji G."/>
            <person name="Steinauer M."/>
            <person name="Loker E.S."/>
        </authorList>
    </citation>
    <scope>NUCLEOTIDE SEQUENCE</scope>
    <source>
        <strain evidence="4">KasaAsao</strain>
    </source>
</reference>
<feature type="signal peptide" evidence="2">
    <location>
        <begin position="1"/>
        <end position="22"/>
    </location>
</feature>
<dbReference type="SUPFAM" id="SSF90188">
    <property type="entry name" value="Somatomedin B domain"/>
    <property type="match status" value="1"/>
</dbReference>